<name>A0ABY4ZTH8_9CAUL</name>
<dbReference type="EMBL" id="CP096040">
    <property type="protein sequence ID" value="USQ95307.1"/>
    <property type="molecule type" value="Genomic_DNA"/>
</dbReference>
<evidence type="ECO:0000313" key="3">
    <source>
        <dbReference type="EMBL" id="USQ95307.1"/>
    </source>
</evidence>
<dbReference type="Proteomes" id="UP001057520">
    <property type="component" value="Chromosome"/>
</dbReference>
<keyword evidence="4" id="KW-1185">Reference proteome</keyword>
<keyword evidence="1" id="KW-0680">Restriction system</keyword>
<evidence type="ECO:0000256" key="1">
    <source>
        <dbReference type="ARBA" id="ARBA00022747"/>
    </source>
</evidence>
<gene>
    <name evidence="3" type="ORF">MZV50_22595</name>
</gene>
<accession>A0ABY4ZTH8</accession>
<sequence length="457" mass="49190">MENWAAHEVLAAQASVFPLAPIEALVTPRLQSTSAEKFSDLTPITVHLTGEISVRERDEPFQGAMFVGYPGDIVFSKIDARLGAIGVIPDTIGAAVVTAEYPVHTPNPEALDAEYLKLVLRTGHFISDLRQKASGTSGRKRVSPEAFRSLRVPRPSLGEQRAIVGKYREALGQAQALEKEAAAKEAEGVRRFETALGIVASPALPDRPLFVARFSDLDRWSHEAVLRRVAGAEPPPSPYPIVALEDVIADLENGWSPKCHPRPAAEGEWGVLKVGAVSTGIYNPRQNKALPDTLKPRPALEIQQGDLLIGRANIARLVGATVFVDDTPGRLMLCDKIFRALPLPGAPARFDFLAAVLKTPLVREQIEGQLTGSSPTMKNISKPSLLGLTFPMPTDLEVQAALVGDLSASQSAASGCRAQALEIRREAWRVFETAIYGDASVSTNLGLPDEVTESLAD</sequence>
<proteinExistence type="predicted"/>
<dbReference type="InterPro" id="IPR044946">
    <property type="entry name" value="Restrct_endonuc_typeI_TRD_sf"/>
</dbReference>
<evidence type="ECO:0000256" key="2">
    <source>
        <dbReference type="ARBA" id="ARBA00023125"/>
    </source>
</evidence>
<dbReference type="Gene3D" id="3.90.220.20">
    <property type="entry name" value="DNA methylase specificity domains"/>
    <property type="match status" value="3"/>
</dbReference>
<evidence type="ECO:0000313" key="4">
    <source>
        <dbReference type="Proteomes" id="UP001057520"/>
    </source>
</evidence>
<protein>
    <recommendedName>
        <fullName evidence="5">Type I restriction modification DNA specificity domain-containing protein</fullName>
    </recommendedName>
</protein>
<reference evidence="3 4" key="1">
    <citation type="submission" date="2022-04" db="EMBL/GenBank/DDBJ databases">
        <title>Genome sequence of soybean root-associated Caulobacter segnis RL271.</title>
        <authorList>
            <person name="Longley R."/>
            <person name="Bonito G."/>
            <person name="Trigodet F."/>
            <person name="Crosson S."/>
            <person name="Fiebig A."/>
        </authorList>
    </citation>
    <scope>NUCLEOTIDE SEQUENCE [LARGE SCALE GENOMIC DNA]</scope>
    <source>
        <strain evidence="3 4">RL271</strain>
    </source>
</reference>
<keyword evidence="2" id="KW-0238">DNA-binding</keyword>
<evidence type="ECO:0008006" key="5">
    <source>
        <dbReference type="Google" id="ProtNLM"/>
    </source>
</evidence>
<organism evidence="3 4">
    <name type="scientific">Caulobacter segnis</name>
    <dbReference type="NCBI Taxonomy" id="88688"/>
    <lineage>
        <taxon>Bacteria</taxon>
        <taxon>Pseudomonadati</taxon>
        <taxon>Pseudomonadota</taxon>
        <taxon>Alphaproteobacteria</taxon>
        <taxon>Caulobacterales</taxon>
        <taxon>Caulobacteraceae</taxon>
        <taxon>Caulobacter</taxon>
    </lineage>
</organism>
<dbReference type="SUPFAM" id="SSF116734">
    <property type="entry name" value="DNA methylase specificity domain"/>
    <property type="match status" value="2"/>
</dbReference>
<dbReference type="InterPro" id="IPR051212">
    <property type="entry name" value="Type-I_RE_S_subunit"/>
</dbReference>
<dbReference type="PANTHER" id="PTHR43140">
    <property type="entry name" value="TYPE-1 RESTRICTION ENZYME ECOKI SPECIFICITY PROTEIN"/>
    <property type="match status" value="1"/>
</dbReference>
<dbReference type="PANTHER" id="PTHR43140:SF1">
    <property type="entry name" value="TYPE I RESTRICTION ENZYME ECOKI SPECIFICITY SUBUNIT"/>
    <property type="match status" value="1"/>
</dbReference>